<dbReference type="GO" id="GO:0005516">
    <property type="term" value="F:calmodulin binding"/>
    <property type="evidence" value="ECO:0007669"/>
    <property type="project" value="TreeGrafter"/>
</dbReference>
<dbReference type="GO" id="GO:0098831">
    <property type="term" value="C:presynaptic active zone cytoplasmic component"/>
    <property type="evidence" value="ECO:0007669"/>
    <property type="project" value="TreeGrafter"/>
</dbReference>
<organism evidence="2">
    <name type="scientific">Cyprinus carpio</name>
    <name type="common">Common carp</name>
    <dbReference type="NCBI Taxonomy" id="7962"/>
    <lineage>
        <taxon>Eukaryota</taxon>
        <taxon>Metazoa</taxon>
        <taxon>Chordata</taxon>
        <taxon>Craniata</taxon>
        <taxon>Vertebrata</taxon>
        <taxon>Euteleostomi</taxon>
        <taxon>Actinopterygii</taxon>
        <taxon>Neopterygii</taxon>
        <taxon>Teleostei</taxon>
        <taxon>Ostariophysi</taxon>
        <taxon>Cypriniformes</taxon>
        <taxon>Cyprinidae</taxon>
        <taxon>Cyprininae</taxon>
        <taxon>Cyprinus</taxon>
    </lineage>
</organism>
<feature type="domain" description="C2" evidence="1">
    <location>
        <begin position="3"/>
        <end position="58"/>
    </location>
</feature>
<dbReference type="AlphaFoldDB" id="A0A9R0AQI8"/>
<sequence>MSLLCVRVKKAKLQGPPGKFNVYVTLKVQNVKSTTITVRGDRPCWEQDFMLLFQRLFCQFFRKNSENQLQLRGLPERGGSGLGVHKTHLKFYFFY</sequence>
<dbReference type="GO" id="GO:0019992">
    <property type="term" value="F:diacylglycerol binding"/>
    <property type="evidence" value="ECO:0007669"/>
    <property type="project" value="InterPro"/>
</dbReference>
<dbReference type="GO" id="GO:0035249">
    <property type="term" value="P:synaptic transmission, glutamatergic"/>
    <property type="evidence" value="ECO:0007669"/>
    <property type="project" value="TreeGrafter"/>
</dbReference>
<reference evidence="2" key="1">
    <citation type="submission" date="2025-08" db="UniProtKB">
        <authorList>
            <consortium name="RefSeq"/>
        </authorList>
    </citation>
    <scope>IDENTIFICATION</scope>
    <source>
        <tissue evidence="2">Muscle</tissue>
    </source>
</reference>
<dbReference type="GO" id="GO:0017075">
    <property type="term" value="F:syntaxin-1 binding"/>
    <property type="evidence" value="ECO:0007669"/>
    <property type="project" value="TreeGrafter"/>
</dbReference>
<dbReference type="Pfam" id="PF00168">
    <property type="entry name" value="C2"/>
    <property type="match status" value="1"/>
</dbReference>
<dbReference type="OrthoDB" id="5831756at2759"/>
<dbReference type="GeneID" id="122141992"/>
<dbReference type="PANTHER" id="PTHR10480:SF8">
    <property type="entry name" value="PROTEIN UNC-13 HOMOLOG B"/>
    <property type="match status" value="1"/>
</dbReference>
<proteinExistence type="predicted"/>
<dbReference type="GO" id="GO:0031594">
    <property type="term" value="C:neuromuscular junction"/>
    <property type="evidence" value="ECO:0007669"/>
    <property type="project" value="TreeGrafter"/>
</dbReference>
<dbReference type="Proteomes" id="UP001155660">
    <property type="component" value="Chromosome A5"/>
</dbReference>
<protein>
    <submittedName>
        <fullName evidence="2">Protein unc-13 homolog B-like</fullName>
    </submittedName>
</protein>
<dbReference type="GO" id="GO:0016082">
    <property type="term" value="P:synaptic vesicle priming"/>
    <property type="evidence" value="ECO:0007669"/>
    <property type="project" value="TreeGrafter"/>
</dbReference>
<evidence type="ECO:0000313" key="2">
    <source>
        <dbReference type="RefSeq" id="XP_042607073.1"/>
    </source>
</evidence>
<dbReference type="KEGG" id="ccar:122141992"/>
<dbReference type="GO" id="GO:0016081">
    <property type="term" value="P:synaptic vesicle docking"/>
    <property type="evidence" value="ECO:0007669"/>
    <property type="project" value="TreeGrafter"/>
</dbReference>
<dbReference type="PANTHER" id="PTHR10480">
    <property type="entry name" value="PROTEIN UNC-13 HOMOLOG"/>
    <property type="match status" value="1"/>
</dbReference>
<name>A0A9R0AQI8_CYPCA</name>
<dbReference type="InterPro" id="IPR000008">
    <property type="entry name" value="C2_dom"/>
</dbReference>
<dbReference type="GO" id="GO:0043195">
    <property type="term" value="C:terminal bouton"/>
    <property type="evidence" value="ECO:0007669"/>
    <property type="project" value="TreeGrafter"/>
</dbReference>
<dbReference type="GO" id="GO:0042734">
    <property type="term" value="C:presynaptic membrane"/>
    <property type="evidence" value="ECO:0007669"/>
    <property type="project" value="TreeGrafter"/>
</dbReference>
<dbReference type="GO" id="GO:0030672">
    <property type="term" value="C:synaptic vesicle membrane"/>
    <property type="evidence" value="ECO:0007669"/>
    <property type="project" value="TreeGrafter"/>
</dbReference>
<evidence type="ECO:0000259" key="1">
    <source>
        <dbReference type="Pfam" id="PF00168"/>
    </source>
</evidence>
<dbReference type="RefSeq" id="XP_042607073.1">
    <property type="nucleotide sequence ID" value="XM_042751139.1"/>
</dbReference>
<accession>A0A9R0AQI8</accession>
<gene>
    <name evidence="2" type="primary">LOC122141992</name>
</gene>
<dbReference type="GO" id="GO:0099525">
    <property type="term" value="P:presynaptic dense core vesicle exocytosis"/>
    <property type="evidence" value="ECO:0007669"/>
    <property type="project" value="TreeGrafter"/>
</dbReference>
<dbReference type="GO" id="GO:0061789">
    <property type="term" value="P:dense core granule priming"/>
    <property type="evidence" value="ECO:0007669"/>
    <property type="project" value="TreeGrafter"/>
</dbReference>
<dbReference type="InterPro" id="IPR027080">
    <property type="entry name" value="Unc-13"/>
</dbReference>